<dbReference type="EMBL" id="DF977451">
    <property type="protein sequence ID" value="GAP84068.1"/>
    <property type="molecule type" value="Genomic_DNA"/>
</dbReference>
<name>A0A1S7UL88_ROSNE</name>
<organism evidence="1">
    <name type="scientific">Rosellinia necatrix</name>
    <name type="common">White root-rot fungus</name>
    <dbReference type="NCBI Taxonomy" id="77044"/>
    <lineage>
        <taxon>Eukaryota</taxon>
        <taxon>Fungi</taxon>
        <taxon>Dikarya</taxon>
        <taxon>Ascomycota</taxon>
        <taxon>Pezizomycotina</taxon>
        <taxon>Sordariomycetes</taxon>
        <taxon>Xylariomycetidae</taxon>
        <taxon>Xylariales</taxon>
        <taxon>Xylariaceae</taxon>
        <taxon>Rosellinia</taxon>
    </lineage>
</organism>
<dbReference type="AlphaFoldDB" id="A0A1S7UL88"/>
<evidence type="ECO:0000313" key="1">
    <source>
        <dbReference type="EMBL" id="GAP84068.1"/>
    </source>
</evidence>
<proteinExistence type="predicted"/>
<accession>A0A1S7UL88</accession>
<dbReference type="OMA" id="ERVWINL"/>
<dbReference type="OrthoDB" id="5140754at2759"/>
<protein>
    <submittedName>
        <fullName evidence="1">Putative FAD binding domain-containing protein</fullName>
    </submittedName>
</protein>
<gene>
    <name evidence="1" type="ORF">SAMD00023353_0601580</name>
</gene>
<keyword evidence="2" id="KW-1185">Reference proteome</keyword>
<reference evidence="1" key="1">
    <citation type="submission" date="2016-03" db="EMBL/GenBank/DDBJ databases">
        <title>Draft genome sequence of Rosellinia necatrix.</title>
        <authorList>
            <person name="Kanematsu S."/>
        </authorList>
    </citation>
    <scope>NUCLEOTIDE SEQUENCE [LARGE SCALE GENOMIC DNA]</scope>
    <source>
        <strain evidence="1">W97</strain>
    </source>
</reference>
<dbReference type="Proteomes" id="UP000054516">
    <property type="component" value="Unassembled WGS sequence"/>
</dbReference>
<evidence type="ECO:0000313" key="2">
    <source>
        <dbReference type="Proteomes" id="UP000054516"/>
    </source>
</evidence>
<sequence>MVSEATVLSALAAYREHIAALNYRAMSAIIPQIEEATMKDDPDIFESTEKEDSYRREYTLQLLGAYLHNTQPPIERPSDVLRHWDIIAPQVGLDGTSVHHDSAWRAERRDAYRAAVLRGLERIECPTGTWALPTDFDIIMRHADSLEGPGWRLLRDTTEQLIFWEGWGMLGCHDVDVDKVEKSVRNGCDIIDQTIGIDEQYDVAGGWTFGSGNEVACYAMYSQGLEEEDWSWRYVVSLGQFGIEVFDDIAALLDWYKTYGEPNDSDFEVIPDDVFQR</sequence>